<sequence length="231" mass="27458">MLEFYSREFNFTEINSTYYKMPNIFMFFNLSKKTPDNFRFSVKLHDSMTHEKTASKDDYMKFNEALKPITDNGKLGCVVAQFPYSFHYTPENIHYISKIKENILDIPLCIEFRNQEWNNADIYKKLSQEQIGYVCVDEPDIKGLVKPISVVTSNIGYVRFHGRNCEKWYNHKEAYERYDYLYGEDTLKDWVSRINFINDNTDFTFIAFNNHFKAQAAVNARMLQRLLDSLI</sequence>
<accession>A0A0N8NSK2</accession>
<evidence type="ECO:0000313" key="1">
    <source>
        <dbReference type="EMBL" id="KPU42264.1"/>
    </source>
</evidence>
<comment type="caution">
    <text evidence="1">The sequence shown here is derived from an EMBL/GenBank/DDBJ whole genome shotgun (WGS) entry which is preliminary data.</text>
</comment>
<reference evidence="1 2" key="1">
    <citation type="submission" date="2015-09" db="EMBL/GenBank/DDBJ databases">
        <title>Genome sequence of Oxobacter pfennigii DSM 3222.</title>
        <authorList>
            <person name="Poehlein A."/>
            <person name="Bengelsdorf F.R."/>
            <person name="Schiel-Bengelsdorf B."/>
            <person name="Duerre P."/>
            <person name="Daniel R."/>
        </authorList>
    </citation>
    <scope>NUCLEOTIDE SEQUENCE [LARGE SCALE GENOMIC DNA]</scope>
    <source>
        <strain evidence="1 2">DSM 3222</strain>
    </source>
</reference>
<name>A0A0N8NSK2_9CLOT</name>
<dbReference type="PANTHER" id="PTHR30348">
    <property type="entry name" value="UNCHARACTERIZED PROTEIN YECE"/>
    <property type="match status" value="1"/>
</dbReference>
<evidence type="ECO:0000313" key="2">
    <source>
        <dbReference type="Proteomes" id="UP000050326"/>
    </source>
</evidence>
<keyword evidence="2" id="KW-1185">Reference proteome</keyword>
<dbReference type="PANTHER" id="PTHR30348:SF13">
    <property type="entry name" value="UPF0759 PROTEIN YUNF"/>
    <property type="match status" value="1"/>
</dbReference>
<evidence type="ECO:0008006" key="3">
    <source>
        <dbReference type="Google" id="ProtNLM"/>
    </source>
</evidence>
<dbReference type="InterPro" id="IPR002763">
    <property type="entry name" value="DUF72"/>
</dbReference>
<dbReference type="Pfam" id="PF01904">
    <property type="entry name" value="DUF72"/>
    <property type="match status" value="1"/>
</dbReference>
<dbReference type="AlphaFoldDB" id="A0A0N8NSK2"/>
<dbReference type="EMBL" id="LKET01000068">
    <property type="protein sequence ID" value="KPU42264.1"/>
    <property type="molecule type" value="Genomic_DNA"/>
</dbReference>
<dbReference type="STRING" id="36849.OXPF_40490"/>
<dbReference type="SUPFAM" id="SSF117396">
    <property type="entry name" value="TM1631-like"/>
    <property type="match status" value="1"/>
</dbReference>
<protein>
    <recommendedName>
        <fullName evidence="3">DUF72 domain-containing protein</fullName>
    </recommendedName>
</protein>
<organism evidence="1 2">
    <name type="scientific">Oxobacter pfennigii</name>
    <dbReference type="NCBI Taxonomy" id="36849"/>
    <lineage>
        <taxon>Bacteria</taxon>
        <taxon>Bacillati</taxon>
        <taxon>Bacillota</taxon>
        <taxon>Clostridia</taxon>
        <taxon>Eubacteriales</taxon>
        <taxon>Clostridiaceae</taxon>
        <taxon>Oxobacter</taxon>
    </lineage>
</organism>
<dbReference type="Gene3D" id="3.20.20.410">
    <property type="entry name" value="Protein of unknown function UPF0759"/>
    <property type="match status" value="1"/>
</dbReference>
<dbReference type="Proteomes" id="UP000050326">
    <property type="component" value="Unassembled WGS sequence"/>
</dbReference>
<proteinExistence type="predicted"/>
<gene>
    <name evidence="1" type="ORF">OXPF_40490</name>
</gene>
<dbReference type="InterPro" id="IPR036520">
    <property type="entry name" value="UPF0759_sf"/>
</dbReference>